<dbReference type="GO" id="GO:0031640">
    <property type="term" value="P:killing of cells of another organism"/>
    <property type="evidence" value="ECO:0007669"/>
    <property type="project" value="UniProtKB-KW"/>
</dbReference>
<dbReference type="InterPro" id="IPR010851">
    <property type="entry name" value="DEFL"/>
</dbReference>
<comment type="similarity">
    <text evidence="1">Belongs to the DEFL family.</text>
</comment>
<keyword evidence="5" id="KW-1015">Disulfide bond</keyword>
<keyword evidence="6" id="KW-0732">Signal</keyword>
<dbReference type="EMBL" id="CM004401">
    <property type="protein sequence ID" value="OAY28677.1"/>
    <property type="molecule type" value="Genomic_DNA"/>
</dbReference>
<reference evidence="8" key="1">
    <citation type="journal article" date="2016" name="Nat. Biotechnol.">
        <title>Sequencing wild and cultivated cassava and related species reveals extensive interspecific hybridization and genetic diversity.</title>
        <authorList>
            <person name="Bredeson J.V."/>
            <person name="Lyons J.B."/>
            <person name="Prochnik S.E."/>
            <person name="Wu G.A."/>
            <person name="Ha C.M."/>
            <person name="Edsinger-Gonzales E."/>
            <person name="Grimwood J."/>
            <person name="Schmutz J."/>
            <person name="Rabbi I.Y."/>
            <person name="Egesi C."/>
            <person name="Nauluvula P."/>
            <person name="Lebot V."/>
            <person name="Ndunguru J."/>
            <person name="Mkamilo G."/>
            <person name="Bart R.S."/>
            <person name="Setter T.L."/>
            <person name="Gleadow R.M."/>
            <person name="Kulakow P."/>
            <person name="Ferguson M.E."/>
            <person name="Rounsley S."/>
            <person name="Rokhsar D.S."/>
        </authorList>
    </citation>
    <scope>NUCLEOTIDE SEQUENCE [LARGE SCALE GENOMIC DNA]</scope>
    <source>
        <strain evidence="8">cv. AM560-2</strain>
    </source>
</reference>
<keyword evidence="4" id="KW-0611">Plant defense</keyword>
<evidence type="ECO:0000256" key="5">
    <source>
        <dbReference type="ARBA" id="ARBA00023157"/>
    </source>
</evidence>
<evidence type="ECO:0008006" key="9">
    <source>
        <dbReference type="Google" id="ProtNLM"/>
    </source>
</evidence>
<feature type="signal peptide" evidence="6">
    <location>
        <begin position="1"/>
        <end position="22"/>
    </location>
</feature>
<evidence type="ECO:0000256" key="4">
    <source>
        <dbReference type="ARBA" id="ARBA00022821"/>
    </source>
</evidence>
<comment type="caution">
    <text evidence="7">The sequence shown here is derived from an EMBL/GenBank/DDBJ whole genome shotgun (WGS) entry which is preliminary data.</text>
</comment>
<dbReference type="GO" id="GO:0050832">
    <property type="term" value="P:defense response to fungus"/>
    <property type="evidence" value="ECO:0007669"/>
    <property type="project" value="UniProtKB-KW"/>
</dbReference>
<dbReference type="PANTHER" id="PTHR33830:SF35">
    <property type="entry name" value="KNOTTIN SCORPION TOXIN-LIKE DOMAIN-CONTAINING PROTEIN"/>
    <property type="match status" value="1"/>
</dbReference>
<dbReference type="Proteomes" id="UP000091857">
    <property type="component" value="Chromosome 15"/>
</dbReference>
<gene>
    <name evidence="7" type="ORF">MANES_15G086200v8</name>
</gene>
<evidence type="ECO:0000256" key="6">
    <source>
        <dbReference type="SAM" id="SignalP"/>
    </source>
</evidence>
<organism evidence="7 8">
    <name type="scientific">Manihot esculenta</name>
    <name type="common">Cassava</name>
    <name type="synonym">Jatropha manihot</name>
    <dbReference type="NCBI Taxonomy" id="3983"/>
    <lineage>
        <taxon>Eukaryota</taxon>
        <taxon>Viridiplantae</taxon>
        <taxon>Streptophyta</taxon>
        <taxon>Embryophyta</taxon>
        <taxon>Tracheophyta</taxon>
        <taxon>Spermatophyta</taxon>
        <taxon>Magnoliopsida</taxon>
        <taxon>eudicotyledons</taxon>
        <taxon>Gunneridae</taxon>
        <taxon>Pentapetalae</taxon>
        <taxon>rosids</taxon>
        <taxon>fabids</taxon>
        <taxon>Malpighiales</taxon>
        <taxon>Euphorbiaceae</taxon>
        <taxon>Crotonoideae</taxon>
        <taxon>Manihoteae</taxon>
        <taxon>Manihot</taxon>
    </lineage>
</organism>
<evidence type="ECO:0000256" key="3">
    <source>
        <dbReference type="ARBA" id="ARBA00022577"/>
    </source>
</evidence>
<sequence length="78" mass="8720">MKPFYLCLCLLTLLLLASTAEMREVKTEDGGRCFQVMDPDGCNLSSCRQRCLQLKNGNGVCVSNLKEGNYQCVCYINC</sequence>
<dbReference type="PANTHER" id="PTHR33830">
    <property type="entry name" value="DEFENSIN-LIKE PROTEIN 184-RELATED"/>
    <property type="match status" value="1"/>
</dbReference>
<accession>A0A2C9UED4</accession>
<keyword evidence="2" id="KW-0929">Antimicrobial</keyword>
<keyword evidence="8" id="KW-1185">Reference proteome</keyword>
<evidence type="ECO:0000313" key="8">
    <source>
        <dbReference type="Proteomes" id="UP000091857"/>
    </source>
</evidence>
<dbReference type="AlphaFoldDB" id="A0A2C9UED4"/>
<dbReference type="Gramene" id="Manes.15G086200.1.v8.1">
    <property type="protein sequence ID" value="Manes.15G086200.1.v8.1.CDS"/>
    <property type="gene ID" value="Manes.15G086200.v8.1"/>
</dbReference>
<feature type="chain" id="PRO_5012383829" description="Knottin scorpion toxin-like domain-containing protein" evidence="6">
    <location>
        <begin position="23"/>
        <end position="78"/>
    </location>
</feature>
<protein>
    <recommendedName>
        <fullName evidence="9">Knottin scorpion toxin-like domain-containing protein</fullName>
    </recommendedName>
</protein>
<proteinExistence type="inferred from homology"/>
<keyword evidence="3" id="KW-0295">Fungicide</keyword>
<name>A0A2C9UED4_MANES</name>
<evidence type="ECO:0000313" key="7">
    <source>
        <dbReference type="EMBL" id="OAY28677.1"/>
    </source>
</evidence>
<evidence type="ECO:0000256" key="1">
    <source>
        <dbReference type="ARBA" id="ARBA00006722"/>
    </source>
</evidence>
<dbReference type="Pfam" id="PF07333">
    <property type="entry name" value="SLR1-BP"/>
    <property type="match status" value="1"/>
</dbReference>
<evidence type="ECO:0000256" key="2">
    <source>
        <dbReference type="ARBA" id="ARBA00022529"/>
    </source>
</evidence>